<dbReference type="OrthoDB" id="8593220at2"/>
<dbReference type="Gene3D" id="3.30.1340.30">
    <property type="match status" value="1"/>
</dbReference>
<name>A0A318IZ68_9BURK</name>
<dbReference type="Pfam" id="PF04972">
    <property type="entry name" value="BON"/>
    <property type="match status" value="1"/>
</dbReference>
<dbReference type="PROSITE" id="PS50914">
    <property type="entry name" value="BON"/>
    <property type="match status" value="1"/>
</dbReference>
<protein>
    <submittedName>
        <fullName evidence="3">BON domain-containing protein</fullName>
    </submittedName>
</protein>
<evidence type="ECO:0000259" key="2">
    <source>
        <dbReference type="PROSITE" id="PS50914"/>
    </source>
</evidence>
<dbReference type="RefSeq" id="WP_110257343.1">
    <property type="nucleotide sequence ID" value="NZ_QJKB01000010.1"/>
</dbReference>
<gene>
    <name evidence="3" type="ORF">DFR42_11046</name>
</gene>
<accession>A0A318IZ68</accession>
<proteinExistence type="predicted"/>
<keyword evidence="4" id="KW-1185">Reference proteome</keyword>
<dbReference type="Proteomes" id="UP000247792">
    <property type="component" value="Unassembled WGS sequence"/>
</dbReference>
<sequence length="155" mass="17235">MSLTANQSLLAIASLITLFMVTAQAEEARSNYFNDPFLNVTSAIKDCPVPAGPVLTEAQARAEAHSRIERGTSCYHSGQCRLPNSYLYDQEIIPRAKRAIEADGRFAETSIWIEGQRRFVTLKGCVQTSGQAKELEKLVRRLDDVEGVVNLLNYK</sequence>
<organism evidence="3 4">
    <name type="scientific">Undibacterium pigrum</name>
    <dbReference type="NCBI Taxonomy" id="401470"/>
    <lineage>
        <taxon>Bacteria</taxon>
        <taxon>Pseudomonadati</taxon>
        <taxon>Pseudomonadota</taxon>
        <taxon>Betaproteobacteria</taxon>
        <taxon>Burkholderiales</taxon>
        <taxon>Oxalobacteraceae</taxon>
        <taxon>Undibacterium</taxon>
    </lineage>
</organism>
<keyword evidence="1" id="KW-0732">Signal</keyword>
<comment type="caution">
    <text evidence="3">The sequence shown here is derived from an EMBL/GenBank/DDBJ whole genome shotgun (WGS) entry which is preliminary data.</text>
</comment>
<dbReference type="EMBL" id="QJKB01000010">
    <property type="protein sequence ID" value="PXX39681.1"/>
    <property type="molecule type" value="Genomic_DNA"/>
</dbReference>
<evidence type="ECO:0000256" key="1">
    <source>
        <dbReference type="SAM" id="SignalP"/>
    </source>
</evidence>
<feature type="domain" description="BON" evidence="2">
    <location>
        <begin position="88"/>
        <end position="155"/>
    </location>
</feature>
<dbReference type="InterPro" id="IPR007055">
    <property type="entry name" value="BON_dom"/>
</dbReference>
<feature type="chain" id="PRO_5016324095" evidence="1">
    <location>
        <begin position="26"/>
        <end position="155"/>
    </location>
</feature>
<reference evidence="3 4" key="1">
    <citation type="submission" date="2018-05" db="EMBL/GenBank/DDBJ databases">
        <title>Genomic Encyclopedia of Type Strains, Phase IV (KMG-IV): sequencing the most valuable type-strain genomes for metagenomic binning, comparative biology and taxonomic classification.</title>
        <authorList>
            <person name="Goeker M."/>
        </authorList>
    </citation>
    <scope>NUCLEOTIDE SEQUENCE [LARGE SCALE GENOMIC DNA]</scope>
    <source>
        <strain evidence="3 4">DSM 19792</strain>
    </source>
</reference>
<dbReference type="AlphaFoldDB" id="A0A318IZ68"/>
<evidence type="ECO:0000313" key="4">
    <source>
        <dbReference type="Proteomes" id="UP000247792"/>
    </source>
</evidence>
<feature type="signal peptide" evidence="1">
    <location>
        <begin position="1"/>
        <end position="25"/>
    </location>
</feature>
<evidence type="ECO:0000313" key="3">
    <source>
        <dbReference type="EMBL" id="PXX39681.1"/>
    </source>
</evidence>